<dbReference type="RefSeq" id="WP_172241097.1">
    <property type="nucleotide sequence ID" value="NZ_JABFDP010000030.1"/>
</dbReference>
<feature type="domain" description="Methyltransferase putative zinc binding" evidence="1">
    <location>
        <begin position="10"/>
        <end position="71"/>
    </location>
</feature>
<accession>A0ABS5G720</accession>
<dbReference type="GO" id="GO:0032259">
    <property type="term" value="P:methylation"/>
    <property type="evidence" value="ECO:0007669"/>
    <property type="project" value="UniProtKB-KW"/>
</dbReference>
<dbReference type="Pfam" id="PF13489">
    <property type="entry name" value="Methyltransf_23"/>
    <property type="match status" value="1"/>
</dbReference>
<name>A0ABS5G720_9BRAD</name>
<dbReference type="Pfam" id="PF08421">
    <property type="entry name" value="Methyltransf_13"/>
    <property type="match status" value="1"/>
</dbReference>
<evidence type="ECO:0000313" key="3">
    <source>
        <dbReference type="EMBL" id="MBR1137112.1"/>
    </source>
</evidence>
<dbReference type="SUPFAM" id="SSF53335">
    <property type="entry name" value="S-adenosyl-L-methionine-dependent methyltransferases"/>
    <property type="match status" value="1"/>
</dbReference>
<dbReference type="GO" id="GO:0008168">
    <property type="term" value="F:methyltransferase activity"/>
    <property type="evidence" value="ECO:0007669"/>
    <property type="project" value="UniProtKB-KW"/>
</dbReference>
<keyword evidence="3" id="KW-0808">Transferase</keyword>
<sequence>MQHVKHKTDCRLCGSTSLEHVLPIRASAIGDAFVTADRLSEKQDLYPLDCYLCLTCGHLQNLDVVDPDVLFRDYTYRTSVSLGLVEHFKRYAQSVVSSLAIPKDSLVVEMGSNDGSLLKAFKNEGMRVQGIDPARDIAATATSEGIPTIPDFFTSALAAKIKSEQGEAKLFCANNVFAHIDNMSDVVKGIRLLLADDGAFVFEVSYIVDMIDNMVFDTIYHEHVSHHALIPLETFLNRHDMTLFHVARTGTKGGSIRAFAQPKSTAKRPRSAELSQLIAEEERRGVTKPQIYRDWFAAIEQCKHKVLAYLEKAASEGKLIAAYGASTTTTTLLYHFELENRVKFIVDDNQLKHGRFSPGAHIPVLPSSELAARKPDVVVILAWIYAEPILKRNQAYLDAGGRFLVPLPEPRIVDASGTRAIGAGQTGGGWPMPS</sequence>
<comment type="caution">
    <text evidence="3">The sequence shown here is derived from an EMBL/GenBank/DDBJ whole genome shotgun (WGS) entry which is preliminary data.</text>
</comment>
<proteinExistence type="predicted"/>
<dbReference type="InterPro" id="IPR013691">
    <property type="entry name" value="MeTrfase_14"/>
</dbReference>
<dbReference type="Gene3D" id="3.40.50.150">
    <property type="entry name" value="Vaccinia Virus protein VP39"/>
    <property type="match status" value="1"/>
</dbReference>
<reference evidence="4" key="1">
    <citation type="journal article" date="2021" name="ISME J.">
        <title>Evolutionary origin and ecological implication of a unique nif island in free-living Bradyrhizobium lineages.</title>
        <authorList>
            <person name="Tao J."/>
        </authorList>
    </citation>
    <scope>NUCLEOTIDE SEQUENCE [LARGE SCALE GENOMIC DNA]</scope>
    <source>
        <strain evidence="4">SZCCT0094</strain>
    </source>
</reference>
<dbReference type="EMBL" id="JAFCLK010000013">
    <property type="protein sequence ID" value="MBR1137112.1"/>
    <property type="molecule type" value="Genomic_DNA"/>
</dbReference>
<dbReference type="Proteomes" id="UP001314635">
    <property type="component" value="Unassembled WGS sequence"/>
</dbReference>
<dbReference type="InterPro" id="IPR029063">
    <property type="entry name" value="SAM-dependent_MTases_sf"/>
</dbReference>
<dbReference type="PANTHER" id="PTHR43861:SF5">
    <property type="entry name" value="BLL5978 PROTEIN"/>
    <property type="match status" value="1"/>
</dbReference>
<evidence type="ECO:0000313" key="4">
    <source>
        <dbReference type="Proteomes" id="UP001314635"/>
    </source>
</evidence>
<keyword evidence="4" id="KW-1185">Reference proteome</keyword>
<protein>
    <submittedName>
        <fullName evidence="3">Methyltransferase domain-containing protein</fullName>
    </submittedName>
</protein>
<dbReference type="PANTHER" id="PTHR43861">
    <property type="entry name" value="TRANS-ACONITATE 2-METHYLTRANSFERASE-RELATED"/>
    <property type="match status" value="1"/>
</dbReference>
<evidence type="ECO:0000259" key="1">
    <source>
        <dbReference type="Pfam" id="PF08421"/>
    </source>
</evidence>
<keyword evidence="3" id="KW-0489">Methyltransferase</keyword>
<dbReference type="Gene3D" id="3.40.50.720">
    <property type="entry name" value="NAD(P)-binding Rossmann-like Domain"/>
    <property type="match status" value="1"/>
</dbReference>
<feature type="domain" description="C-methyltransferase" evidence="2">
    <location>
        <begin position="251"/>
        <end position="408"/>
    </location>
</feature>
<dbReference type="Gene3D" id="6.20.50.110">
    <property type="entry name" value="Methyltransferase, zinc-binding domain"/>
    <property type="match status" value="1"/>
</dbReference>
<gene>
    <name evidence="3" type="ORF">JQ619_15165</name>
</gene>
<dbReference type="Pfam" id="PF08484">
    <property type="entry name" value="Methyltransf_14"/>
    <property type="match status" value="1"/>
</dbReference>
<organism evidence="3 4">
    <name type="scientific">Bradyrhizobium denitrificans</name>
    <dbReference type="NCBI Taxonomy" id="2734912"/>
    <lineage>
        <taxon>Bacteria</taxon>
        <taxon>Pseudomonadati</taxon>
        <taxon>Pseudomonadota</taxon>
        <taxon>Alphaproteobacteria</taxon>
        <taxon>Hyphomicrobiales</taxon>
        <taxon>Nitrobacteraceae</taxon>
        <taxon>Bradyrhizobium</taxon>
    </lineage>
</organism>
<dbReference type="InterPro" id="IPR013630">
    <property type="entry name" value="Methyltransf_Zn-bd_dom_put"/>
</dbReference>
<dbReference type="InterPro" id="IPR038576">
    <property type="entry name" value="Methyltransf_Zn-bd_dom_put_sf"/>
</dbReference>
<evidence type="ECO:0000259" key="2">
    <source>
        <dbReference type="Pfam" id="PF08484"/>
    </source>
</evidence>